<dbReference type="FunFam" id="3.40.50.720:FF:000203">
    <property type="entry name" value="D-3-phosphoglycerate dehydrogenase (SerA)"/>
    <property type="match status" value="1"/>
</dbReference>
<dbReference type="PANTHER" id="PTHR42789">
    <property type="entry name" value="D-ISOMER SPECIFIC 2-HYDROXYACID DEHYDROGENASE FAMILY PROTEIN (AFU_ORTHOLOGUE AFUA_6G10090)"/>
    <property type="match status" value="1"/>
</dbReference>
<evidence type="ECO:0000256" key="2">
    <source>
        <dbReference type="ARBA" id="ARBA00023002"/>
    </source>
</evidence>
<reference evidence="8" key="2">
    <citation type="submission" date="2016-01" db="EMBL/GenBank/DDBJ databases">
        <authorList>
            <person name="McClelland M."/>
            <person name="Jain A."/>
            <person name="Saraogi P."/>
            <person name="Mendelson R."/>
            <person name="Westerman R."/>
            <person name="SanMiguel P."/>
            <person name="Csonka L."/>
        </authorList>
    </citation>
    <scope>NUCLEOTIDE SEQUENCE [LARGE SCALE GENOMIC DNA]</scope>
    <source>
        <strain evidence="8">Ps006</strain>
    </source>
</reference>
<reference evidence="9" key="1">
    <citation type="submission" date="2016-01" db="EMBL/GenBank/DDBJ databases">
        <authorList>
            <person name="Gamez R.M."/>
            <person name="Rodriguez F."/>
            <person name="Bernal J.F."/>
            <person name="Agarwala R."/>
            <person name="Landsman D."/>
            <person name="Marino-Ramirez L."/>
        </authorList>
    </citation>
    <scope>NUCLEOTIDE SEQUENCE [LARGE SCALE GENOMIC DNA]</scope>
    <source>
        <strain evidence="9">Ps006</strain>
    </source>
</reference>
<dbReference type="Pfam" id="PF02826">
    <property type="entry name" value="2-Hacid_dh_C"/>
    <property type="match status" value="1"/>
</dbReference>
<dbReference type="InterPro" id="IPR006139">
    <property type="entry name" value="D-isomer_2_OHA_DH_cat_dom"/>
</dbReference>
<dbReference type="AlphaFoldDB" id="A0A0X7K8S8"/>
<dbReference type="GeneID" id="97921729"/>
<dbReference type="InterPro" id="IPR036291">
    <property type="entry name" value="NAD(P)-bd_dom_sf"/>
</dbReference>
<evidence type="ECO:0000259" key="5">
    <source>
        <dbReference type="Pfam" id="PF00389"/>
    </source>
</evidence>
<organism evidence="8 9">
    <name type="scientific">Pseudomonas palleroniana</name>
    <dbReference type="NCBI Taxonomy" id="191390"/>
    <lineage>
        <taxon>Bacteria</taxon>
        <taxon>Pseudomonadati</taxon>
        <taxon>Pseudomonadota</taxon>
        <taxon>Gammaproteobacteria</taxon>
        <taxon>Pseudomonadales</taxon>
        <taxon>Pseudomonadaceae</taxon>
        <taxon>Pseudomonas</taxon>
    </lineage>
</organism>
<dbReference type="GO" id="GO:0051287">
    <property type="term" value="F:NAD binding"/>
    <property type="evidence" value="ECO:0007669"/>
    <property type="project" value="InterPro"/>
</dbReference>
<feature type="domain" description="D-isomer specific 2-hydroxyacid dehydrogenase NAD-binding" evidence="6">
    <location>
        <begin position="110"/>
        <end position="285"/>
    </location>
</feature>
<dbReference type="Gene3D" id="3.40.50.720">
    <property type="entry name" value="NAD(P)-binding Rossmann-like Domain"/>
    <property type="match status" value="2"/>
</dbReference>
<dbReference type="Proteomes" id="UP000067111">
    <property type="component" value="Unassembled WGS sequence"/>
</dbReference>
<evidence type="ECO:0000313" key="9">
    <source>
        <dbReference type="Proteomes" id="UP000067111"/>
    </source>
</evidence>
<dbReference type="RefSeq" id="WP_060753056.1">
    <property type="nucleotide sequence ID" value="NZ_CP025494.1"/>
</dbReference>
<evidence type="ECO:0000256" key="4">
    <source>
        <dbReference type="RuleBase" id="RU003719"/>
    </source>
</evidence>
<keyword evidence="3" id="KW-0520">NAD</keyword>
<evidence type="ECO:0000256" key="3">
    <source>
        <dbReference type="ARBA" id="ARBA00023027"/>
    </source>
</evidence>
<dbReference type="Proteomes" id="UP000237830">
    <property type="component" value="Chromosome"/>
</dbReference>
<dbReference type="Pfam" id="PF00389">
    <property type="entry name" value="2-Hacid_dh"/>
    <property type="match status" value="1"/>
</dbReference>
<protein>
    <submittedName>
        <fullName evidence="8">3-phosphoglycerate dehydrogenase</fullName>
    </submittedName>
</protein>
<name>A0A0X7K8S8_9PSED</name>
<dbReference type="PROSITE" id="PS00670">
    <property type="entry name" value="D_2_HYDROXYACID_DH_2"/>
    <property type="match status" value="1"/>
</dbReference>
<dbReference type="InterPro" id="IPR006140">
    <property type="entry name" value="D-isomer_DH_NAD-bd"/>
</dbReference>
<evidence type="ECO:0000256" key="1">
    <source>
        <dbReference type="ARBA" id="ARBA00005854"/>
    </source>
</evidence>
<evidence type="ECO:0000313" key="10">
    <source>
        <dbReference type="Proteomes" id="UP000237830"/>
    </source>
</evidence>
<sequence length="330" mass="35419">MTRTLLLTGPELAADAMNLAARQGVRVIPTTPYIAADELEAIIRAEQPDAIIVRQGQLTRAMIEASSRLKAIAKHGVGYNTIDIQAAADHGLPVSIAVGANAQSVAEHAFALMFSVARQTALLDARMRDGHWDKTSANGIELFGKTLGLVGLGSIGSILMDLVAPLKMQVKVYDPYLKQLPQRDHVQREEDFDRLLAQSDIISLHCPLTDTNANLIGAAQLERMRPGSILINTARGELIDTDALVKALSERKIAGAGLDTFNPEPPPSDSPLWGLPTLVATPHVGANTGEARDRVGLVALQQILDVWAGKPLDPRCVVNRHLLEASTAVQ</sequence>
<comment type="similarity">
    <text evidence="1 4">Belongs to the D-isomer specific 2-hydroxyacid dehydrogenase family.</text>
</comment>
<proteinExistence type="inferred from homology"/>
<dbReference type="CDD" id="cd12173">
    <property type="entry name" value="PGDH_4"/>
    <property type="match status" value="1"/>
</dbReference>
<dbReference type="PROSITE" id="PS00671">
    <property type="entry name" value="D_2_HYDROXYACID_DH_3"/>
    <property type="match status" value="1"/>
</dbReference>
<evidence type="ECO:0000259" key="6">
    <source>
        <dbReference type="Pfam" id="PF02826"/>
    </source>
</evidence>
<dbReference type="PANTHER" id="PTHR42789:SF1">
    <property type="entry name" value="D-ISOMER SPECIFIC 2-HYDROXYACID DEHYDROGENASE FAMILY PROTEIN (AFU_ORTHOLOGUE AFUA_6G10090)"/>
    <property type="match status" value="1"/>
</dbReference>
<evidence type="ECO:0000313" key="8">
    <source>
        <dbReference type="EMBL" id="KWU52069.1"/>
    </source>
</evidence>
<gene>
    <name evidence="8" type="ORF">AWV77_04355</name>
    <name evidence="7" type="ORF">CYL20_04735</name>
</gene>
<dbReference type="EMBL" id="CP025494">
    <property type="protein sequence ID" value="AVE03879.1"/>
    <property type="molecule type" value="Genomic_DNA"/>
</dbReference>
<dbReference type="SUPFAM" id="SSF52283">
    <property type="entry name" value="Formate/glycerate dehydrogenase catalytic domain-like"/>
    <property type="match status" value="1"/>
</dbReference>
<accession>A0A0X7K8S8</accession>
<reference evidence="7 10" key="3">
    <citation type="submission" date="2017-12" db="EMBL/GenBank/DDBJ databases">
        <title>Genome sequence of Pseudomonas palleroniana MAB3.</title>
        <authorList>
            <person name="Nascimento F.X."/>
        </authorList>
    </citation>
    <scope>NUCLEOTIDE SEQUENCE [LARGE SCALE GENOMIC DNA]</scope>
    <source>
        <strain evidence="7 10">MAB3</strain>
    </source>
</reference>
<evidence type="ECO:0000313" key="7">
    <source>
        <dbReference type="EMBL" id="AVE03879.1"/>
    </source>
</evidence>
<keyword evidence="2 4" id="KW-0560">Oxidoreductase</keyword>
<dbReference type="InterPro" id="IPR050857">
    <property type="entry name" value="D-2-hydroxyacid_DH"/>
</dbReference>
<dbReference type="EMBL" id="LRMR01000005">
    <property type="protein sequence ID" value="KWU52069.1"/>
    <property type="molecule type" value="Genomic_DNA"/>
</dbReference>
<dbReference type="SUPFAM" id="SSF51735">
    <property type="entry name" value="NAD(P)-binding Rossmann-fold domains"/>
    <property type="match status" value="1"/>
</dbReference>
<feature type="domain" description="D-isomer specific 2-hydroxyacid dehydrogenase catalytic" evidence="5">
    <location>
        <begin position="15"/>
        <end position="312"/>
    </location>
</feature>
<dbReference type="GO" id="GO:0016616">
    <property type="term" value="F:oxidoreductase activity, acting on the CH-OH group of donors, NAD or NADP as acceptor"/>
    <property type="evidence" value="ECO:0007669"/>
    <property type="project" value="InterPro"/>
</dbReference>
<accession>A0A2L1J5Y1</accession>
<dbReference type="InterPro" id="IPR029753">
    <property type="entry name" value="D-isomer_DH_CS"/>
</dbReference>
<dbReference type="OrthoDB" id="9805416at2"/>